<keyword evidence="5" id="KW-0830">Ubiquinone</keyword>
<dbReference type="Proteomes" id="UP000509513">
    <property type="component" value="Chromosome"/>
</dbReference>
<comment type="subcellular location">
    <subcellularLocation>
        <location evidence="5">Cell membrane</location>
        <topology evidence="5">Multi-pass membrane protein</topology>
    </subcellularLocation>
    <subcellularLocation>
        <location evidence="1">Endomembrane system</location>
        <topology evidence="1">Multi-pass membrane protein</topology>
    </subcellularLocation>
    <subcellularLocation>
        <location evidence="6">Membrane</location>
        <topology evidence="6">Multi-pass membrane protein</topology>
    </subcellularLocation>
</comment>
<evidence type="ECO:0000256" key="5">
    <source>
        <dbReference type="HAMAP-Rule" id="MF_00445"/>
    </source>
</evidence>
<dbReference type="GO" id="GO:0042773">
    <property type="term" value="P:ATP synthesis coupled electron transport"/>
    <property type="evidence" value="ECO:0007669"/>
    <property type="project" value="InterPro"/>
</dbReference>
<dbReference type="GO" id="GO:0008137">
    <property type="term" value="F:NADH dehydrogenase (ubiquinone) activity"/>
    <property type="evidence" value="ECO:0007669"/>
    <property type="project" value="InterPro"/>
</dbReference>
<comment type="subunit">
    <text evidence="5">NDH-1 is composed of 14 different subunits. Subunits NuoA, H, J, K, L, M, N constitute the membrane sector of the complex.</text>
</comment>
<dbReference type="AlphaFoldDB" id="A0A5J6RDT2"/>
<dbReference type="GO" id="GO:0048038">
    <property type="term" value="F:quinone binding"/>
    <property type="evidence" value="ECO:0007669"/>
    <property type="project" value="UniProtKB-KW"/>
</dbReference>
<evidence type="ECO:0000256" key="3">
    <source>
        <dbReference type="ARBA" id="ARBA00022989"/>
    </source>
</evidence>
<dbReference type="Pfam" id="PF00361">
    <property type="entry name" value="Proton_antipo_M"/>
    <property type="match status" value="1"/>
</dbReference>
<feature type="transmembrane region" description="Helical" evidence="5">
    <location>
        <begin position="43"/>
        <end position="62"/>
    </location>
</feature>
<feature type="transmembrane region" description="Helical" evidence="5">
    <location>
        <begin position="132"/>
        <end position="152"/>
    </location>
</feature>
<evidence type="ECO:0000259" key="7">
    <source>
        <dbReference type="Pfam" id="PF00361"/>
    </source>
</evidence>
<feature type="transmembrane region" description="Helical" evidence="5">
    <location>
        <begin position="468"/>
        <end position="490"/>
    </location>
</feature>
<evidence type="ECO:0000256" key="4">
    <source>
        <dbReference type="ARBA" id="ARBA00023136"/>
    </source>
</evidence>
<keyword evidence="5" id="KW-0520">NAD</keyword>
<keyword evidence="5" id="KW-0874">Quinone</keyword>
<gene>
    <name evidence="8" type="primary">nuoN2</name>
    <name evidence="5" type="synonym">nuoN</name>
    <name evidence="8" type="ORF">ACBT_0352</name>
</gene>
<dbReference type="KEGG" id="acib:ACBT_0352"/>
<name>A0A5J6RDT2_9BACT</name>
<feature type="transmembrane region" description="Helical" evidence="5">
    <location>
        <begin position="251"/>
        <end position="274"/>
    </location>
</feature>
<dbReference type="GO" id="GO:0050136">
    <property type="term" value="F:NADH dehydrogenase (quinone) (non-electrogenic) activity"/>
    <property type="evidence" value="ECO:0007669"/>
    <property type="project" value="UniProtKB-UniRule"/>
</dbReference>
<dbReference type="NCBIfam" id="TIGR01770">
    <property type="entry name" value="NDH_I_N"/>
    <property type="match status" value="1"/>
</dbReference>
<comment type="similarity">
    <text evidence="5">Belongs to the complex I subunit 2 family.</text>
</comment>
<organism evidence="8 9">
    <name type="scientific">Aliarcobacter cibarius</name>
    <dbReference type="NCBI Taxonomy" id="255507"/>
    <lineage>
        <taxon>Bacteria</taxon>
        <taxon>Pseudomonadati</taxon>
        <taxon>Campylobacterota</taxon>
        <taxon>Epsilonproteobacteria</taxon>
        <taxon>Campylobacterales</taxon>
        <taxon>Arcobacteraceae</taxon>
        <taxon>Aliarcobacter</taxon>
    </lineage>
</organism>
<keyword evidence="5" id="KW-0813">Transport</keyword>
<dbReference type="PANTHER" id="PTHR22773">
    <property type="entry name" value="NADH DEHYDROGENASE"/>
    <property type="match status" value="1"/>
</dbReference>
<feature type="transmembrane region" description="Helical" evidence="5">
    <location>
        <begin position="419"/>
        <end position="438"/>
    </location>
</feature>
<feature type="transmembrane region" description="Helical" evidence="5">
    <location>
        <begin position="108"/>
        <end position="126"/>
    </location>
</feature>
<comment type="catalytic activity">
    <reaction evidence="5">
        <text>a quinone + NADH + 5 H(+)(in) = a quinol + NAD(+) + 4 H(+)(out)</text>
        <dbReference type="Rhea" id="RHEA:57888"/>
        <dbReference type="ChEBI" id="CHEBI:15378"/>
        <dbReference type="ChEBI" id="CHEBI:24646"/>
        <dbReference type="ChEBI" id="CHEBI:57540"/>
        <dbReference type="ChEBI" id="CHEBI:57945"/>
        <dbReference type="ChEBI" id="CHEBI:132124"/>
    </reaction>
</comment>
<evidence type="ECO:0000313" key="8">
    <source>
        <dbReference type="EMBL" id="QKJ26320.1"/>
    </source>
</evidence>
<evidence type="ECO:0000313" key="9">
    <source>
        <dbReference type="Proteomes" id="UP000509513"/>
    </source>
</evidence>
<dbReference type="NCBIfam" id="NF004444">
    <property type="entry name" value="PRK05777.2-2"/>
    <property type="match status" value="1"/>
</dbReference>
<reference evidence="8 9" key="1">
    <citation type="submission" date="2020-05" db="EMBL/GenBank/DDBJ databases">
        <title>Complete genome sequencing of Campylobacter and Arcobacter type strains.</title>
        <authorList>
            <person name="Miller W.G."/>
            <person name="Yee E."/>
        </authorList>
    </citation>
    <scope>NUCLEOTIDE SEQUENCE [LARGE SCALE GENOMIC DNA]</scope>
    <source>
        <strain evidence="8 9">LMG 21996</strain>
    </source>
</reference>
<feature type="transmembrane region" description="Helical" evidence="5">
    <location>
        <begin position="74"/>
        <end position="96"/>
    </location>
</feature>
<keyword evidence="2 5" id="KW-0812">Transmembrane</keyword>
<dbReference type="EC" id="7.1.1.-" evidence="5"/>
<proteinExistence type="inferred from homology"/>
<keyword evidence="5" id="KW-1278">Translocase</keyword>
<dbReference type="OrthoDB" id="9768329at2"/>
<evidence type="ECO:0000256" key="6">
    <source>
        <dbReference type="RuleBase" id="RU000320"/>
    </source>
</evidence>
<keyword evidence="3 5" id="KW-1133">Transmembrane helix</keyword>
<protein>
    <recommendedName>
        <fullName evidence="5">NADH-quinone oxidoreductase subunit N</fullName>
        <ecNumber evidence="5">7.1.1.-</ecNumber>
    </recommendedName>
    <alternativeName>
        <fullName evidence="5">NADH dehydrogenase I subunit N</fullName>
    </alternativeName>
    <alternativeName>
        <fullName evidence="5">NDH-1 subunit N</fullName>
    </alternativeName>
</protein>
<accession>A0A5J6RDT2</accession>
<feature type="transmembrane region" description="Helical" evidence="5">
    <location>
        <begin position="280"/>
        <end position="302"/>
    </location>
</feature>
<feature type="domain" description="NADH:quinone oxidoreductase/Mrp antiporter transmembrane" evidence="7">
    <location>
        <begin position="128"/>
        <end position="432"/>
    </location>
</feature>
<feature type="transmembrane region" description="Helical" evidence="5">
    <location>
        <begin position="212"/>
        <end position="239"/>
    </location>
</feature>
<evidence type="ECO:0000256" key="1">
    <source>
        <dbReference type="ARBA" id="ARBA00004127"/>
    </source>
</evidence>
<dbReference type="InterPro" id="IPR001750">
    <property type="entry name" value="ND/Mrp_TM"/>
</dbReference>
<dbReference type="EMBL" id="CP054051">
    <property type="protein sequence ID" value="QKJ26320.1"/>
    <property type="molecule type" value="Genomic_DNA"/>
</dbReference>
<dbReference type="RefSeq" id="WP_024775828.1">
    <property type="nucleotide sequence ID" value="NZ_CP043857.1"/>
</dbReference>
<dbReference type="GO" id="GO:0012505">
    <property type="term" value="C:endomembrane system"/>
    <property type="evidence" value="ECO:0007669"/>
    <property type="project" value="UniProtKB-SubCell"/>
</dbReference>
<dbReference type="GO" id="GO:0005886">
    <property type="term" value="C:plasma membrane"/>
    <property type="evidence" value="ECO:0007669"/>
    <property type="project" value="UniProtKB-SubCell"/>
</dbReference>
<evidence type="ECO:0000256" key="2">
    <source>
        <dbReference type="ARBA" id="ARBA00022692"/>
    </source>
</evidence>
<feature type="transmembrane region" description="Helical" evidence="5">
    <location>
        <begin position="16"/>
        <end position="36"/>
    </location>
</feature>
<feature type="transmembrane region" description="Helical" evidence="5">
    <location>
        <begin position="164"/>
        <end position="185"/>
    </location>
</feature>
<dbReference type="HAMAP" id="MF_00445">
    <property type="entry name" value="NDH1_NuoN_1"/>
    <property type="match status" value="1"/>
</dbReference>
<dbReference type="InterPro" id="IPR010096">
    <property type="entry name" value="NADH-Q_OxRdtase_suN/2"/>
</dbReference>
<comment type="function">
    <text evidence="5">NDH-1 shuttles electrons from NADH, via FMN and iron-sulfur (Fe-S) centers, to quinones in the respiratory chain. The immediate electron acceptor for the enzyme in this species is believed to be ubiquinone. Couples the redox reaction to proton translocation (for every two electrons transferred, four hydrogen ions are translocated across the cytoplasmic membrane), and thus conserves the redox energy in a proton gradient.</text>
</comment>
<keyword evidence="4 5" id="KW-0472">Membrane</keyword>
<sequence length="499" mass="55564">MSEINISLDSLNLNSIAPMAIAIIGALSIILTDIFNKNKHKSLYVFLVVLFLVFDLFTLIAYNADKRGMFDLILLDGVSILAQIIIILSAIIFIFFAMSKLRFQEYRMAEYFALYLFVIASFQFMVSSDSLILIFIALESSSLALYVLIAMHNKMASLEASIKYFTMGSIGGACFVFASMLLYAVTGTLELDGIATVITAEGFLTKDNFSNYILVLSAFCFMLVSLGFKLSLFPFHVWVPDVYQGSTSVMAGFLSIVPKMAVFIVALRFFEIFIQVDDKIINALLYTIVVLTMTIPNLIALHQTDVKRMLAYSSIANTGMAMATLVITTHQATVTLFLYWILFAITNMGAFGMLWINRGKGFTDYTSPYHFKHFSGFVKVSPATALILGMFLFSLAGLPPFSLFWAKMYLIGSAINADQIALAIIIVINSVIAAFYYLRPVGAMFLKDPDEFTKKEFMQNATNVTRSIIALVVILSIISILLIEPLLGIIEHYLKDSLF</sequence>
<keyword evidence="5" id="KW-1003">Cell membrane</keyword>
<feature type="transmembrane region" description="Helical" evidence="5">
    <location>
        <begin position="377"/>
        <end position="399"/>
    </location>
</feature>
<feature type="transmembrane region" description="Helical" evidence="5">
    <location>
        <begin position="336"/>
        <end position="356"/>
    </location>
</feature>
<feature type="transmembrane region" description="Helical" evidence="5">
    <location>
        <begin position="309"/>
        <end position="330"/>
    </location>
</feature>